<evidence type="ECO:0000313" key="2">
    <source>
        <dbReference type="Proteomes" id="UP001175000"/>
    </source>
</evidence>
<proteinExistence type="predicted"/>
<comment type="caution">
    <text evidence="1">The sequence shown here is derived from an EMBL/GenBank/DDBJ whole genome shotgun (WGS) entry which is preliminary data.</text>
</comment>
<gene>
    <name evidence="1" type="ORF">B0T14DRAFT_221248</name>
</gene>
<protein>
    <submittedName>
        <fullName evidence="1">Uncharacterized protein</fullName>
    </submittedName>
</protein>
<sequence length="100" mass="11385">MYQNCLGYYRKSGSATHTPFPSRSMWRSCKSPLQPYHTSHSKHPLTPTNFLPTTHSGLAAQHFRSGTTRMLHYSHSPPPTKLVESRVIISYPLINSTSIW</sequence>
<evidence type="ECO:0000313" key="1">
    <source>
        <dbReference type="EMBL" id="KAK0619963.1"/>
    </source>
</evidence>
<name>A0AA39WQX6_9PEZI</name>
<reference evidence="1" key="1">
    <citation type="submission" date="2023-06" db="EMBL/GenBank/DDBJ databases">
        <title>Genome-scale phylogeny and comparative genomics of the fungal order Sordariales.</title>
        <authorList>
            <consortium name="Lawrence Berkeley National Laboratory"/>
            <person name="Hensen N."/>
            <person name="Bonometti L."/>
            <person name="Westerberg I."/>
            <person name="Brannstrom I.O."/>
            <person name="Guillou S."/>
            <person name="Cros-Aarteil S."/>
            <person name="Calhoun S."/>
            <person name="Haridas S."/>
            <person name="Kuo A."/>
            <person name="Mondo S."/>
            <person name="Pangilinan J."/>
            <person name="Riley R."/>
            <person name="Labutti K."/>
            <person name="Andreopoulos B."/>
            <person name="Lipzen A."/>
            <person name="Chen C."/>
            <person name="Yanf M."/>
            <person name="Daum C."/>
            <person name="Ng V."/>
            <person name="Clum A."/>
            <person name="Steindorff A."/>
            <person name="Ohm R."/>
            <person name="Martin F."/>
            <person name="Silar P."/>
            <person name="Natvig D."/>
            <person name="Lalanne C."/>
            <person name="Gautier V."/>
            <person name="Ament-Velasquez S.L."/>
            <person name="Kruys A."/>
            <person name="Hutchinson M.I."/>
            <person name="Powell A.J."/>
            <person name="Barry K."/>
            <person name="Miller A.N."/>
            <person name="Grigoriev I.V."/>
            <person name="Debuchy R."/>
            <person name="Gladieux P."/>
            <person name="Thoren M.H."/>
            <person name="Johannesson H."/>
        </authorList>
    </citation>
    <scope>NUCLEOTIDE SEQUENCE</scope>
    <source>
        <strain evidence="1">CBS 606.72</strain>
    </source>
</reference>
<organism evidence="1 2">
    <name type="scientific">Immersiella caudata</name>
    <dbReference type="NCBI Taxonomy" id="314043"/>
    <lineage>
        <taxon>Eukaryota</taxon>
        <taxon>Fungi</taxon>
        <taxon>Dikarya</taxon>
        <taxon>Ascomycota</taxon>
        <taxon>Pezizomycotina</taxon>
        <taxon>Sordariomycetes</taxon>
        <taxon>Sordariomycetidae</taxon>
        <taxon>Sordariales</taxon>
        <taxon>Lasiosphaeriaceae</taxon>
        <taxon>Immersiella</taxon>
    </lineage>
</organism>
<keyword evidence="2" id="KW-1185">Reference proteome</keyword>
<dbReference type="EMBL" id="JAULSU010000004">
    <property type="protein sequence ID" value="KAK0619963.1"/>
    <property type="molecule type" value="Genomic_DNA"/>
</dbReference>
<accession>A0AA39WQX6</accession>
<dbReference type="AlphaFoldDB" id="A0AA39WQX6"/>
<dbReference type="Proteomes" id="UP001175000">
    <property type="component" value="Unassembled WGS sequence"/>
</dbReference>